<name>A0ABS0HB65_9ACTN</name>
<accession>A0ABS0HB65</accession>
<reference evidence="1 2" key="1">
    <citation type="submission" date="2020-11" db="EMBL/GenBank/DDBJ databases">
        <title>A novel isolate from a Black sea contaminated sediment with potential to produce alkanes: Plantactinospora alkalitolerans sp. nov.</title>
        <authorList>
            <person name="Carro L."/>
            <person name="Veyisoglu A."/>
            <person name="Guven K."/>
            <person name="Schumann P."/>
            <person name="Klenk H.-P."/>
            <person name="Sahin N."/>
        </authorList>
    </citation>
    <scope>NUCLEOTIDE SEQUENCE [LARGE SCALE GENOMIC DNA]</scope>
    <source>
        <strain evidence="1 2">S1510</strain>
    </source>
</reference>
<dbReference type="RefSeq" id="WP_196206810.1">
    <property type="nucleotide sequence ID" value="NZ_JADPUN010000422.1"/>
</dbReference>
<organism evidence="1 2">
    <name type="scientific">Plantactinospora alkalitolerans</name>
    <dbReference type="NCBI Taxonomy" id="2789879"/>
    <lineage>
        <taxon>Bacteria</taxon>
        <taxon>Bacillati</taxon>
        <taxon>Actinomycetota</taxon>
        <taxon>Actinomycetes</taxon>
        <taxon>Micromonosporales</taxon>
        <taxon>Micromonosporaceae</taxon>
        <taxon>Plantactinospora</taxon>
    </lineage>
</organism>
<keyword evidence="2" id="KW-1185">Reference proteome</keyword>
<dbReference type="EMBL" id="JADPUN010000422">
    <property type="protein sequence ID" value="MBF9135357.1"/>
    <property type="molecule type" value="Genomic_DNA"/>
</dbReference>
<evidence type="ECO:0000313" key="1">
    <source>
        <dbReference type="EMBL" id="MBF9135357.1"/>
    </source>
</evidence>
<dbReference type="Proteomes" id="UP000638560">
    <property type="component" value="Unassembled WGS sequence"/>
</dbReference>
<comment type="caution">
    <text evidence="1">The sequence shown here is derived from an EMBL/GenBank/DDBJ whole genome shotgun (WGS) entry which is preliminary data.</text>
</comment>
<evidence type="ECO:0000313" key="2">
    <source>
        <dbReference type="Proteomes" id="UP000638560"/>
    </source>
</evidence>
<gene>
    <name evidence="1" type="ORF">I0C86_41640</name>
</gene>
<proteinExistence type="predicted"/>
<protein>
    <submittedName>
        <fullName evidence="1">Uncharacterized protein</fullName>
    </submittedName>
</protein>
<sequence>MLDTLDRLVMLPLLPSFDELAERGAEHLDQHGPTDWPWLTDPDRLDLQSTADCVAGQVYGDFWELPALAEVRPASDPGDEARYRLDIDKVASRLGFAVWPEHAEPLRAAWIRAINRRRAAAQPAVTDANLANAA</sequence>